<dbReference type="AlphaFoldDB" id="A0A1I1U820"/>
<dbReference type="EMBL" id="FOMO01000003">
    <property type="protein sequence ID" value="SFD66919.1"/>
    <property type="molecule type" value="Genomic_DNA"/>
</dbReference>
<evidence type="ECO:0008006" key="4">
    <source>
        <dbReference type="Google" id="ProtNLM"/>
    </source>
</evidence>
<gene>
    <name evidence="2" type="ORF">SAMN05216372_103133</name>
</gene>
<protein>
    <recommendedName>
        <fullName evidence="4">ATP-dependent helicase</fullName>
    </recommendedName>
</protein>
<reference evidence="3" key="1">
    <citation type="submission" date="2016-10" db="EMBL/GenBank/DDBJ databases">
        <authorList>
            <person name="Varghese N."/>
            <person name="Submissions S."/>
        </authorList>
    </citation>
    <scope>NUCLEOTIDE SEQUENCE [LARGE SCALE GENOMIC DNA]</scope>
    <source>
        <strain evidence="3">JCM 2783</strain>
    </source>
</reference>
<evidence type="ECO:0000256" key="1">
    <source>
        <dbReference type="SAM" id="Phobius"/>
    </source>
</evidence>
<keyword evidence="1" id="KW-0812">Transmembrane</keyword>
<keyword evidence="1" id="KW-1133">Transmembrane helix</keyword>
<proteinExistence type="predicted"/>
<sequence>MFLDVVVLAGIGTVGLMILFGAGFTYFVWKDANKKKPQ</sequence>
<accession>A0A1I1U820</accession>
<evidence type="ECO:0000313" key="3">
    <source>
        <dbReference type="Proteomes" id="UP000243950"/>
    </source>
</evidence>
<dbReference type="NCBIfam" id="NF041600">
    <property type="entry name" value="cyt_ox_CcoM"/>
    <property type="match status" value="1"/>
</dbReference>
<keyword evidence="1" id="KW-0472">Membrane</keyword>
<evidence type="ECO:0000313" key="2">
    <source>
        <dbReference type="EMBL" id="SFD66919.1"/>
    </source>
</evidence>
<dbReference type="RefSeq" id="WP_279626491.1">
    <property type="nucleotide sequence ID" value="NZ_BSSG01000004.1"/>
</dbReference>
<organism evidence="2 3">
    <name type="scientific">Pseudomonas straminea</name>
    <dbReference type="NCBI Taxonomy" id="47882"/>
    <lineage>
        <taxon>Bacteria</taxon>
        <taxon>Pseudomonadati</taxon>
        <taxon>Pseudomonadota</taxon>
        <taxon>Gammaproteobacteria</taxon>
        <taxon>Pseudomonadales</taxon>
        <taxon>Pseudomonadaceae</taxon>
        <taxon>Phytopseudomonas</taxon>
    </lineage>
</organism>
<name>A0A1I1U820_PSEOC</name>
<dbReference type="Proteomes" id="UP000243950">
    <property type="component" value="Unassembled WGS sequence"/>
</dbReference>
<feature type="transmembrane region" description="Helical" evidence="1">
    <location>
        <begin position="6"/>
        <end position="29"/>
    </location>
</feature>
<dbReference type="InterPro" id="IPR048085">
    <property type="entry name" value="Cyt_ox_CcoM-like"/>
</dbReference>
<keyword evidence="3" id="KW-1185">Reference proteome</keyword>